<keyword evidence="4 8" id="KW-0812">Transmembrane</keyword>
<keyword evidence="6 8" id="KW-0472">Membrane</keyword>
<proteinExistence type="predicted"/>
<name>A0A1H2NI06_PSEVA</name>
<dbReference type="STRING" id="95300.SAMN05216558_2314"/>
<feature type="transmembrane region" description="Helical" evidence="8">
    <location>
        <begin position="144"/>
        <end position="164"/>
    </location>
</feature>
<evidence type="ECO:0000256" key="5">
    <source>
        <dbReference type="ARBA" id="ARBA00022989"/>
    </source>
</evidence>
<feature type="transmembrane region" description="Helical" evidence="8">
    <location>
        <begin position="97"/>
        <end position="123"/>
    </location>
</feature>
<keyword evidence="2" id="KW-1003">Cell membrane</keyword>
<gene>
    <name evidence="9" type="ORF">EIY72_12475</name>
</gene>
<evidence type="ECO:0000256" key="8">
    <source>
        <dbReference type="SAM" id="Phobius"/>
    </source>
</evidence>
<feature type="compositionally biased region" description="Basic and acidic residues" evidence="7">
    <location>
        <begin position="213"/>
        <end position="230"/>
    </location>
</feature>
<dbReference type="PANTHER" id="PTHR30462:SF3">
    <property type="entry name" value="INTERMEMBRANE TRANSPORT PROTEIN PQIA"/>
    <property type="match status" value="1"/>
</dbReference>
<dbReference type="EMBL" id="RRZK01000012">
    <property type="protein sequence ID" value="TDB63919.1"/>
    <property type="molecule type" value="Genomic_DNA"/>
</dbReference>
<dbReference type="Proteomes" id="UP000295254">
    <property type="component" value="Unassembled WGS sequence"/>
</dbReference>
<accession>A0A1H2NI06</accession>
<keyword evidence="5 8" id="KW-1133">Transmembrane helix</keyword>
<organism evidence="9 10">
    <name type="scientific">Pseudomonas vancouverensis</name>
    <dbReference type="NCBI Taxonomy" id="95300"/>
    <lineage>
        <taxon>Bacteria</taxon>
        <taxon>Pseudomonadati</taxon>
        <taxon>Pseudomonadota</taxon>
        <taxon>Gammaproteobacteria</taxon>
        <taxon>Pseudomonadales</taxon>
        <taxon>Pseudomonadaceae</taxon>
        <taxon>Pseudomonas</taxon>
    </lineage>
</organism>
<evidence type="ECO:0000256" key="1">
    <source>
        <dbReference type="ARBA" id="ARBA00004533"/>
    </source>
</evidence>
<dbReference type="AlphaFoldDB" id="A0A1H2NI06"/>
<feature type="transmembrane region" description="Helical" evidence="8">
    <location>
        <begin position="176"/>
        <end position="193"/>
    </location>
</feature>
<feature type="region of interest" description="Disordered" evidence="7">
    <location>
        <begin position="203"/>
        <end position="230"/>
    </location>
</feature>
<feature type="transmembrane region" description="Helical" evidence="8">
    <location>
        <begin position="50"/>
        <end position="69"/>
    </location>
</feature>
<dbReference type="OrthoDB" id="9800207at2"/>
<dbReference type="InterPro" id="IPR051800">
    <property type="entry name" value="PqiA-PqiB_transport"/>
</dbReference>
<evidence type="ECO:0000313" key="9">
    <source>
        <dbReference type="EMBL" id="TDB63919.1"/>
    </source>
</evidence>
<sequence length="230" mass="25708">MSTPPYADELNLCLCHSCGLACDMTNEPHECERCGAPLHRRKTNSLTRTWAYMFTALAFYIPANLLPVMNTKMVGNGADSTIMSGVLEFWEAGAWDIALIIFIASIAVPGIKFVAITLLLVTVQRDSAWARKERSTLYRFVEVIGYWSMLDVIVVALVASLVKFQALADIEPRPGILFFGLVVVFTMLSAMSFDPRLIWDKQRDQTHSSTPDEAPHSPFKEEDMDEATSH</sequence>
<reference evidence="10" key="1">
    <citation type="journal article" date="2019" name="bioRxiv">
        <title>Bacterially produced spermidine induces plant systemic susceptibility to pathogens.</title>
        <authorList>
            <person name="Melnyk R.A."/>
            <person name="Beskrovnaya P.A."/>
            <person name="Liu Z."/>
            <person name="Song Y."/>
            <person name="Haney C.H."/>
        </authorList>
    </citation>
    <scope>NUCLEOTIDE SEQUENCE [LARGE SCALE GENOMIC DNA]</scope>
    <source>
        <strain evidence="10">Dha-51</strain>
    </source>
</reference>
<keyword evidence="10" id="KW-1185">Reference proteome</keyword>
<keyword evidence="3" id="KW-0997">Cell inner membrane</keyword>
<evidence type="ECO:0000256" key="4">
    <source>
        <dbReference type="ARBA" id="ARBA00022692"/>
    </source>
</evidence>
<comment type="caution">
    <text evidence="9">The sequence shown here is derived from an EMBL/GenBank/DDBJ whole genome shotgun (WGS) entry which is preliminary data.</text>
</comment>
<evidence type="ECO:0000256" key="6">
    <source>
        <dbReference type="ARBA" id="ARBA00023136"/>
    </source>
</evidence>
<protein>
    <submittedName>
        <fullName evidence="9">Paraquat-inducible membrane protein A</fullName>
    </submittedName>
</protein>
<dbReference type="PANTHER" id="PTHR30462">
    <property type="entry name" value="INTERMEMBRANE TRANSPORT PROTEIN PQIB-RELATED"/>
    <property type="match status" value="1"/>
</dbReference>
<evidence type="ECO:0000256" key="2">
    <source>
        <dbReference type="ARBA" id="ARBA00022475"/>
    </source>
</evidence>
<evidence type="ECO:0000256" key="3">
    <source>
        <dbReference type="ARBA" id="ARBA00022519"/>
    </source>
</evidence>
<comment type="subcellular location">
    <subcellularLocation>
        <location evidence="1">Cell inner membrane</location>
    </subcellularLocation>
</comment>
<evidence type="ECO:0000256" key="7">
    <source>
        <dbReference type="SAM" id="MobiDB-lite"/>
    </source>
</evidence>
<dbReference type="Pfam" id="PF04403">
    <property type="entry name" value="PqiA"/>
    <property type="match status" value="1"/>
</dbReference>
<dbReference type="GO" id="GO:0005886">
    <property type="term" value="C:plasma membrane"/>
    <property type="evidence" value="ECO:0007669"/>
    <property type="project" value="UniProtKB-SubCell"/>
</dbReference>
<dbReference type="InterPro" id="IPR007498">
    <property type="entry name" value="PqiA-like"/>
</dbReference>
<dbReference type="RefSeq" id="WP_093221385.1">
    <property type="nucleotide sequence ID" value="NZ_LT629803.1"/>
</dbReference>
<evidence type="ECO:0000313" key="10">
    <source>
        <dbReference type="Proteomes" id="UP000295254"/>
    </source>
</evidence>